<name>A0ABU0SGN5_9ACTN</name>
<organism evidence="1 2">
    <name type="scientific">Streptomyces umbrinus</name>
    <dbReference type="NCBI Taxonomy" id="67370"/>
    <lineage>
        <taxon>Bacteria</taxon>
        <taxon>Bacillati</taxon>
        <taxon>Actinomycetota</taxon>
        <taxon>Actinomycetes</taxon>
        <taxon>Kitasatosporales</taxon>
        <taxon>Streptomycetaceae</taxon>
        <taxon>Streptomyces</taxon>
        <taxon>Streptomyces phaeochromogenes group</taxon>
    </lineage>
</organism>
<keyword evidence="2" id="KW-1185">Reference proteome</keyword>
<evidence type="ECO:0000313" key="1">
    <source>
        <dbReference type="EMBL" id="MDQ1022658.1"/>
    </source>
</evidence>
<reference evidence="1 2" key="1">
    <citation type="submission" date="2023-07" db="EMBL/GenBank/DDBJ databases">
        <title>Comparative genomics of wheat-associated soil bacteria to identify genetic determinants of phenazine resistance.</title>
        <authorList>
            <person name="Mouncey N."/>
        </authorList>
    </citation>
    <scope>NUCLEOTIDE SEQUENCE [LARGE SCALE GENOMIC DNA]</scope>
    <source>
        <strain evidence="1 2">V2I4</strain>
    </source>
</reference>
<accession>A0ABU0SGN5</accession>
<proteinExistence type="predicted"/>
<gene>
    <name evidence="1" type="ORF">QF035_000240</name>
</gene>
<dbReference type="RefSeq" id="WP_307517531.1">
    <property type="nucleotide sequence ID" value="NZ_JAUSZI010000002.1"/>
</dbReference>
<sequence>MTDDEMLGGGDAEQESDVRGARIARELIAVVRGLPPAEVPELCAEPAWDCCL</sequence>
<dbReference type="Proteomes" id="UP001230328">
    <property type="component" value="Unassembled WGS sequence"/>
</dbReference>
<comment type="caution">
    <text evidence="1">The sequence shown here is derived from an EMBL/GenBank/DDBJ whole genome shotgun (WGS) entry which is preliminary data.</text>
</comment>
<dbReference type="EMBL" id="JAUSZI010000002">
    <property type="protein sequence ID" value="MDQ1022658.1"/>
    <property type="molecule type" value="Genomic_DNA"/>
</dbReference>
<protein>
    <submittedName>
        <fullName evidence="1">Uncharacterized protein</fullName>
    </submittedName>
</protein>
<evidence type="ECO:0000313" key="2">
    <source>
        <dbReference type="Proteomes" id="UP001230328"/>
    </source>
</evidence>